<dbReference type="Pfam" id="PF00690">
    <property type="entry name" value="Cation_ATPase_N"/>
    <property type="match status" value="1"/>
</dbReference>
<feature type="domain" description="Cation-transporting P-type ATPase N-terminal" evidence="13">
    <location>
        <begin position="9"/>
        <end position="81"/>
    </location>
</feature>
<evidence type="ECO:0000259" key="13">
    <source>
        <dbReference type="SMART" id="SM00831"/>
    </source>
</evidence>
<feature type="transmembrane region" description="Helical" evidence="12">
    <location>
        <begin position="680"/>
        <end position="705"/>
    </location>
</feature>
<dbReference type="InterPro" id="IPR018303">
    <property type="entry name" value="ATPase_P-typ_P_site"/>
</dbReference>
<dbReference type="NCBIfam" id="TIGR01647">
    <property type="entry name" value="ATPase-IIIA_H"/>
    <property type="match status" value="1"/>
</dbReference>
<feature type="transmembrane region" description="Helical" evidence="12">
    <location>
        <begin position="742"/>
        <end position="766"/>
    </location>
</feature>
<dbReference type="SFLD" id="SFLDF00027">
    <property type="entry name" value="p-type_atpase"/>
    <property type="match status" value="1"/>
</dbReference>
<keyword evidence="14" id="KW-0378">Hydrolase</keyword>
<dbReference type="InterPro" id="IPR023214">
    <property type="entry name" value="HAD_sf"/>
</dbReference>
<gene>
    <name evidence="14" type="ordered locus">Tpen_1427</name>
</gene>
<keyword evidence="6" id="KW-0547">Nucleotide-binding</keyword>
<keyword evidence="7" id="KW-0067">ATP-binding</keyword>
<dbReference type="PANTHER" id="PTHR42861">
    <property type="entry name" value="CALCIUM-TRANSPORTING ATPASE"/>
    <property type="match status" value="1"/>
</dbReference>
<dbReference type="AlphaFoldDB" id="A1S044"/>
<keyword evidence="3" id="KW-0597">Phosphoprotein</keyword>
<feature type="transmembrane region" description="Helical" evidence="12">
    <location>
        <begin position="772"/>
        <end position="792"/>
    </location>
</feature>
<protein>
    <submittedName>
        <fullName evidence="14">Plasma-membrane proton-efflux P-type ATPase</fullName>
        <ecNumber evidence="14">3.6.3.6</ecNumber>
    </submittedName>
</protein>
<dbReference type="FunFam" id="3.40.50.1000:FF:000211">
    <property type="entry name" value="Plasma membrane ATPase"/>
    <property type="match status" value="1"/>
</dbReference>
<dbReference type="PRINTS" id="PR00120">
    <property type="entry name" value="HATPASE"/>
</dbReference>
<dbReference type="OrthoDB" id="8588at2157"/>
<dbReference type="Proteomes" id="UP000000641">
    <property type="component" value="Chromosome"/>
</dbReference>
<dbReference type="SUPFAM" id="SSF81665">
    <property type="entry name" value="Calcium ATPase, transmembrane domain M"/>
    <property type="match status" value="1"/>
</dbReference>
<reference evidence="15" key="1">
    <citation type="journal article" date="2008" name="J. Bacteriol.">
        <title>Genome sequence of Thermofilum pendens reveals an exceptional loss of biosynthetic pathways without genome reduction.</title>
        <authorList>
            <person name="Anderson I."/>
            <person name="Rodriguez J."/>
            <person name="Susanti D."/>
            <person name="Porat I."/>
            <person name="Reich C."/>
            <person name="Ulrich L.E."/>
            <person name="Elkins J.G."/>
            <person name="Mavromatis K."/>
            <person name="Lykidis A."/>
            <person name="Kim E."/>
            <person name="Thompson L.S."/>
            <person name="Nolan M."/>
            <person name="Land M."/>
            <person name="Copeland A."/>
            <person name="Lapidus A."/>
            <person name="Lucas S."/>
            <person name="Detter C."/>
            <person name="Zhulin I.B."/>
            <person name="Olsen G.J."/>
            <person name="Whitman W."/>
            <person name="Mukhopadhyay B."/>
            <person name="Bristow J."/>
            <person name="Kyrpides N."/>
        </authorList>
    </citation>
    <scope>NUCLEOTIDE SEQUENCE [LARGE SCALE GENOMIC DNA]</scope>
    <source>
        <strain evidence="15">DSM 2475 / Hrk 5</strain>
    </source>
</reference>
<dbReference type="eggNOG" id="arCOG01578">
    <property type="taxonomic scope" value="Archaea"/>
</dbReference>
<keyword evidence="4 12" id="KW-0812">Transmembrane</keyword>
<dbReference type="InterPro" id="IPR004014">
    <property type="entry name" value="ATPase_P-typ_cation-transptr_N"/>
</dbReference>
<comment type="similarity">
    <text evidence="2">Belongs to the cation transport ATPase (P-type) (TC 3.A.3) family. Type IIIA subfamily.</text>
</comment>
<feature type="transmembrane region" description="Helical" evidence="12">
    <location>
        <begin position="234"/>
        <end position="252"/>
    </location>
</feature>
<dbReference type="Pfam" id="PF00122">
    <property type="entry name" value="E1-E2_ATPase"/>
    <property type="match status" value="1"/>
</dbReference>
<evidence type="ECO:0000313" key="15">
    <source>
        <dbReference type="Proteomes" id="UP000000641"/>
    </source>
</evidence>
<sequence length="802" mass="87343">MPSTLTTDQFAKLPVEEAFRILEASPSGLSEEEARRRLEKYGYNEVVEKKRSPVVEFLSRYWGPMPWLLELAIVLSYLLGHYLEAVIIFALLTVNAAIGFAHSRKSQKALEYLKKRLVVRVKVLRDGSWTTREAREIVPGDVVMLGLGDLVPADVKIVSGELLVDQSALTGESLPVSLKESDVAYAGSVVVRGEAKCLVVNTGVNTYFGRTAELVKIAKPRSHQEEIILAVTRYMLYVGVAALLATAAYALVRGMDLLSIAVFADIFLMGAVPVALPAVLTIVQAVGALELAKEGALVTRLSSVEDAASIDVVCLDKTGTITQNKLSVVGVVPLRGYGEDDVALVAALASSEEGKDIIDSAVIGYARSRGLRLEAYRRVSFTPFDPSLKRSEAVVEHDGARFKAVKGAPQVVLELCNGAPREAEEALEELSRRGYRVLAVARSPDNDLDTLTPVGLLALADPVRPDSKALIEELKSLGIKPMMLTGDNVAIAREVARQASIGDRVVSFAEFKRLSRDEKLRLVDTYDGFAEVYPEDKYEIVRLLQEKGHMVGMTGDGVNDAPALKQAEMGIAVSNATDVAKASASVVLTEEGLKGIVKAIVVSRQVYQRLLSWVVNKVVKVVQFIGMLALGFFWLNRLLLGLLDMTLLLLANDFSTMSLATDNVKHTSNPNKWNVRNITLASLAVGILMVAEGMLAIALGMRYLGLEEKQLRSFTLLLLVYSSQFRVYIVRERKHFWSSRPGNALLASITATIAVFTAMAVLGVLMTPLTPLQALFALGYTAAFTLGVVDPVKYVAFKKFQL</sequence>
<comment type="subcellular location">
    <subcellularLocation>
        <location evidence="1">Membrane</location>
        <topology evidence="1">Multi-pass membrane protein</topology>
    </subcellularLocation>
</comment>
<feature type="transmembrane region" description="Helical" evidence="12">
    <location>
        <begin position="258"/>
        <end position="283"/>
    </location>
</feature>
<evidence type="ECO:0000256" key="6">
    <source>
        <dbReference type="ARBA" id="ARBA00022741"/>
    </source>
</evidence>
<evidence type="ECO:0000256" key="8">
    <source>
        <dbReference type="ARBA" id="ARBA00022842"/>
    </source>
</evidence>
<evidence type="ECO:0000256" key="5">
    <source>
        <dbReference type="ARBA" id="ARBA00022723"/>
    </source>
</evidence>
<dbReference type="GO" id="GO:0046872">
    <property type="term" value="F:metal ion binding"/>
    <property type="evidence" value="ECO:0007669"/>
    <property type="project" value="UniProtKB-KW"/>
</dbReference>
<proteinExistence type="inferred from homology"/>
<evidence type="ECO:0000256" key="1">
    <source>
        <dbReference type="ARBA" id="ARBA00004141"/>
    </source>
</evidence>
<feature type="transmembrane region" description="Helical" evidence="12">
    <location>
        <begin position="618"/>
        <end position="635"/>
    </location>
</feature>
<dbReference type="InterPro" id="IPR036412">
    <property type="entry name" value="HAD-like_sf"/>
</dbReference>
<dbReference type="Gene3D" id="3.40.50.1000">
    <property type="entry name" value="HAD superfamily/HAD-like"/>
    <property type="match status" value="1"/>
</dbReference>
<keyword evidence="5" id="KW-0479">Metal-binding</keyword>
<dbReference type="SFLD" id="SFLDG00002">
    <property type="entry name" value="C1.7:_P-type_atpase_like"/>
    <property type="match status" value="1"/>
</dbReference>
<dbReference type="InterPro" id="IPR001757">
    <property type="entry name" value="P_typ_ATPase"/>
</dbReference>
<dbReference type="STRING" id="368408.Tpen_1427"/>
<dbReference type="InterPro" id="IPR023298">
    <property type="entry name" value="ATPase_P-typ_TM_dom_sf"/>
</dbReference>
<dbReference type="HOGENOM" id="CLU_002360_6_4_2"/>
<dbReference type="GO" id="GO:0008553">
    <property type="term" value="F:P-type proton-exporting transporter activity"/>
    <property type="evidence" value="ECO:0007669"/>
    <property type="project" value="InterPro"/>
</dbReference>
<evidence type="ECO:0000256" key="7">
    <source>
        <dbReference type="ARBA" id="ARBA00022840"/>
    </source>
</evidence>
<dbReference type="PRINTS" id="PR00119">
    <property type="entry name" value="CATATPASE"/>
</dbReference>
<dbReference type="GO" id="GO:0016887">
    <property type="term" value="F:ATP hydrolysis activity"/>
    <property type="evidence" value="ECO:0007669"/>
    <property type="project" value="InterPro"/>
</dbReference>
<dbReference type="FunFam" id="2.70.150.10:FF:000042">
    <property type="entry name" value="Plasma membrane ATPase"/>
    <property type="match status" value="1"/>
</dbReference>
<dbReference type="EC" id="3.6.3.6" evidence="14"/>
<name>A1S044_THEPD</name>
<organism evidence="14 15">
    <name type="scientific">Thermofilum pendens (strain DSM 2475 / Hrk 5)</name>
    <dbReference type="NCBI Taxonomy" id="368408"/>
    <lineage>
        <taxon>Archaea</taxon>
        <taxon>Thermoproteota</taxon>
        <taxon>Thermoprotei</taxon>
        <taxon>Thermofilales</taxon>
        <taxon>Thermofilaceae</taxon>
        <taxon>Thermofilum</taxon>
    </lineage>
</organism>
<keyword evidence="9" id="KW-1278">Translocase</keyword>
<keyword evidence="11 12" id="KW-0472">Membrane</keyword>
<dbReference type="KEGG" id="tpe:Tpen_1427"/>
<dbReference type="Pfam" id="PF00702">
    <property type="entry name" value="Hydrolase"/>
    <property type="match status" value="1"/>
</dbReference>
<dbReference type="InterPro" id="IPR006534">
    <property type="entry name" value="P-type_ATPase_IIIA"/>
</dbReference>
<dbReference type="GO" id="GO:0005524">
    <property type="term" value="F:ATP binding"/>
    <property type="evidence" value="ECO:0007669"/>
    <property type="project" value="UniProtKB-KW"/>
</dbReference>
<evidence type="ECO:0000256" key="3">
    <source>
        <dbReference type="ARBA" id="ARBA00022553"/>
    </source>
</evidence>
<dbReference type="EnsemblBacteria" id="ABL78824">
    <property type="protein sequence ID" value="ABL78824"/>
    <property type="gene ID" value="Tpen_1427"/>
</dbReference>
<dbReference type="InterPro" id="IPR059000">
    <property type="entry name" value="ATPase_P-type_domA"/>
</dbReference>
<dbReference type="SUPFAM" id="SSF81653">
    <property type="entry name" value="Calcium ATPase, transduction domain A"/>
    <property type="match status" value="1"/>
</dbReference>
<feature type="transmembrane region" description="Helical" evidence="12">
    <location>
        <begin position="85"/>
        <end position="103"/>
    </location>
</feature>
<dbReference type="InterPro" id="IPR044492">
    <property type="entry name" value="P_typ_ATPase_HD_dom"/>
</dbReference>
<dbReference type="SUPFAM" id="SSF56784">
    <property type="entry name" value="HAD-like"/>
    <property type="match status" value="1"/>
</dbReference>
<dbReference type="NCBIfam" id="TIGR01494">
    <property type="entry name" value="ATPase_P-type"/>
    <property type="match status" value="3"/>
</dbReference>
<dbReference type="GO" id="GO:0120029">
    <property type="term" value="P:proton export across plasma membrane"/>
    <property type="evidence" value="ECO:0007669"/>
    <property type="project" value="InterPro"/>
</dbReference>
<dbReference type="Gene3D" id="2.70.150.10">
    <property type="entry name" value="Calcium-transporting ATPase, cytoplasmic transduction domain A"/>
    <property type="match status" value="1"/>
</dbReference>
<keyword evidence="15" id="KW-1185">Reference proteome</keyword>
<dbReference type="SMART" id="SM00831">
    <property type="entry name" value="Cation_ATPase_N"/>
    <property type="match status" value="1"/>
</dbReference>
<dbReference type="SFLD" id="SFLDS00003">
    <property type="entry name" value="Haloacid_Dehalogenase"/>
    <property type="match status" value="1"/>
</dbReference>
<evidence type="ECO:0000256" key="4">
    <source>
        <dbReference type="ARBA" id="ARBA00022692"/>
    </source>
</evidence>
<dbReference type="GO" id="GO:0016020">
    <property type="term" value="C:membrane"/>
    <property type="evidence" value="ECO:0007669"/>
    <property type="project" value="UniProtKB-SubCell"/>
</dbReference>
<keyword evidence="10 12" id="KW-1133">Transmembrane helix</keyword>
<dbReference type="PROSITE" id="PS00154">
    <property type="entry name" value="ATPASE_E1_E2"/>
    <property type="match status" value="1"/>
</dbReference>
<dbReference type="EMBL" id="CP000505">
    <property type="protein sequence ID" value="ABL78824.1"/>
    <property type="molecule type" value="Genomic_DNA"/>
</dbReference>
<evidence type="ECO:0000256" key="12">
    <source>
        <dbReference type="SAM" id="Phobius"/>
    </source>
</evidence>
<evidence type="ECO:0000256" key="2">
    <source>
        <dbReference type="ARBA" id="ARBA00008804"/>
    </source>
</evidence>
<dbReference type="InterPro" id="IPR008250">
    <property type="entry name" value="ATPase_P-typ_transduc_dom_A_sf"/>
</dbReference>
<evidence type="ECO:0000256" key="10">
    <source>
        <dbReference type="ARBA" id="ARBA00022989"/>
    </source>
</evidence>
<evidence type="ECO:0000313" key="14">
    <source>
        <dbReference type="EMBL" id="ABL78824.1"/>
    </source>
</evidence>
<dbReference type="Gene3D" id="3.40.1110.10">
    <property type="entry name" value="Calcium-transporting ATPase, cytoplasmic domain N"/>
    <property type="match status" value="1"/>
</dbReference>
<keyword evidence="8" id="KW-0460">Magnesium</keyword>
<dbReference type="InterPro" id="IPR023299">
    <property type="entry name" value="ATPase_P-typ_cyto_dom_N"/>
</dbReference>
<evidence type="ECO:0000256" key="9">
    <source>
        <dbReference type="ARBA" id="ARBA00022967"/>
    </source>
</evidence>
<dbReference type="Gene3D" id="1.20.1110.10">
    <property type="entry name" value="Calcium-transporting ATPase, transmembrane domain"/>
    <property type="match status" value="1"/>
</dbReference>
<accession>A1S044</accession>
<evidence type="ECO:0000256" key="11">
    <source>
        <dbReference type="ARBA" id="ARBA00023136"/>
    </source>
</evidence>